<sequence>MNKENNEIQCRAPLPVSQYLTLQDASQYTGVPFDTLVWAHSTGKLAVTRIYTGGTHVLWVHSGAICYYMINDAPEKYRWALKPVEITSLRPHTATQVRPIDPTEVEDLADEFRLGGTTSPIWTLTEDGMEYIVDGYHRTAGRLSATQTEIDAIRVRLPIRYARAIAIYANERHGSRIKDSDLQALVIQHLDLNPQARTDLAAGKLSMGELAEVVCVSISTVSRALDDHNDRLAIDPQAVFADLRALNKHLTHRTAAADAKLLAFIFATALGRIKEDLTRVEKADIKQRLRLNSTPICSGITPLIRSLIFRHGGARKRGKAMTIGTGHVAPPEPVLEISQAKRTGKAAKKKSTATTKDSPRYHEQMTFESRLM</sequence>
<protein>
    <submittedName>
        <fullName evidence="3">ParB-like nuclease domain protein</fullName>
    </submittedName>
</protein>
<feature type="domain" description="ParB-like N-terminal" evidence="2">
    <location>
        <begin position="82"/>
        <end position="171"/>
    </location>
</feature>
<proteinExistence type="predicted"/>
<accession>A0A1D8AU14</accession>
<dbReference type="Proteomes" id="UP000095228">
    <property type="component" value="Chromosome"/>
</dbReference>
<feature type="compositionally biased region" description="Basic residues" evidence="1">
    <location>
        <begin position="342"/>
        <end position="351"/>
    </location>
</feature>
<feature type="compositionally biased region" description="Basic and acidic residues" evidence="1">
    <location>
        <begin position="357"/>
        <end position="372"/>
    </location>
</feature>
<keyword evidence="4" id="KW-1185">Reference proteome</keyword>
<organism evidence="3 4">
    <name type="scientific">Lacunisphaera limnophila</name>
    <dbReference type="NCBI Taxonomy" id="1838286"/>
    <lineage>
        <taxon>Bacteria</taxon>
        <taxon>Pseudomonadati</taxon>
        <taxon>Verrucomicrobiota</taxon>
        <taxon>Opitutia</taxon>
        <taxon>Opitutales</taxon>
        <taxon>Opitutaceae</taxon>
        <taxon>Lacunisphaera</taxon>
    </lineage>
</organism>
<dbReference type="EMBL" id="CP016094">
    <property type="protein sequence ID" value="AOS44346.1"/>
    <property type="molecule type" value="Genomic_DNA"/>
</dbReference>
<evidence type="ECO:0000313" key="3">
    <source>
        <dbReference type="EMBL" id="AOS44346.1"/>
    </source>
</evidence>
<feature type="region of interest" description="Disordered" evidence="1">
    <location>
        <begin position="341"/>
        <end position="372"/>
    </location>
</feature>
<dbReference type="InterPro" id="IPR003115">
    <property type="entry name" value="ParB_N"/>
</dbReference>
<dbReference type="SUPFAM" id="SSF110849">
    <property type="entry name" value="ParB/Sulfiredoxin"/>
    <property type="match status" value="1"/>
</dbReference>
<gene>
    <name evidence="3" type="ORF">Verru16b_01407</name>
</gene>
<evidence type="ECO:0000256" key="1">
    <source>
        <dbReference type="SAM" id="MobiDB-lite"/>
    </source>
</evidence>
<dbReference type="RefSeq" id="WP_069961599.1">
    <property type="nucleotide sequence ID" value="NZ_CP016094.1"/>
</dbReference>
<evidence type="ECO:0000313" key="4">
    <source>
        <dbReference type="Proteomes" id="UP000095228"/>
    </source>
</evidence>
<dbReference type="InterPro" id="IPR036086">
    <property type="entry name" value="ParB/Sulfiredoxin_sf"/>
</dbReference>
<evidence type="ECO:0000259" key="2">
    <source>
        <dbReference type="SMART" id="SM00470"/>
    </source>
</evidence>
<dbReference type="SMART" id="SM00470">
    <property type="entry name" value="ParB"/>
    <property type="match status" value="1"/>
</dbReference>
<dbReference type="AlphaFoldDB" id="A0A1D8AU14"/>
<dbReference type="KEGG" id="obg:Verru16b_01407"/>
<reference evidence="3 4" key="1">
    <citation type="submission" date="2016-06" db="EMBL/GenBank/DDBJ databases">
        <title>Three novel species with peptidoglycan cell walls form the new genus Lacunisphaera gen. nov. in the family Opitutaceae of the verrucomicrobial subdivision 4.</title>
        <authorList>
            <person name="Rast P."/>
            <person name="Gloeckner I."/>
            <person name="Jogler M."/>
            <person name="Boedeker C."/>
            <person name="Jeske O."/>
            <person name="Wiegand S."/>
            <person name="Reinhardt R."/>
            <person name="Schumann P."/>
            <person name="Rohde M."/>
            <person name="Spring S."/>
            <person name="Gloeckner F.O."/>
            <person name="Jogler C."/>
        </authorList>
    </citation>
    <scope>NUCLEOTIDE SEQUENCE [LARGE SCALE GENOMIC DNA]</scope>
    <source>
        <strain evidence="3 4">IG16b</strain>
    </source>
</reference>
<name>A0A1D8AU14_9BACT</name>